<dbReference type="InterPro" id="IPR037523">
    <property type="entry name" value="VOC_core"/>
</dbReference>
<dbReference type="EMBL" id="SOPW01000003">
    <property type="protein sequence ID" value="TFB23898.1"/>
    <property type="molecule type" value="Genomic_DNA"/>
</dbReference>
<dbReference type="AlphaFoldDB" id="A0A4Y8IQP3"/>
<evidence type="ECO:0000313" key="2">
    <source>
        <dbReference type="EMBL" id="TFB23898.1"/>
    </source>
</evidence>
<dbReference type="RefSeq" id="WP_134338958.1">
    <property type="nucleotide sequence ID" value="NZ_SOPW01000003.1"/>
</dbReference>
<feature type="domain" description="VOC" evidence="1">
    <location>
        <begin position="3"/>
        <end position="118"/>
    </location>
</feature>
<organism evidence="2 3">
    <name type="scientific">Filobacillus milosensis</name>
    <dbReference type="NCBI Taxonomy" id="94137"/>
    <lineage>
        <taxon>Bacteria</taxon>
        <taxon>Bacillati</taxon>
        <taxon>Bacillota</taxon>
        <taxon>Bacilli</taxon>
        <taxon>Bacillales</taxon>
        <taxon>Bacillaceae</taxon>
        <taxon>Filobacillus</taxon>
    </lineage>
</organism>
<dbReference type="Pfam" id="PF00903">
    <property type="entry name" value="Glyoxalase"/>
    <property type="match status" value="1"/>
</dbReference>
<dbReference type="InterPro" id="IPR029068">
    <property type="entry name" value="Glyas_Bleomycin-R_OHBP_Dase"/>
</dbReference>
<accession>A0A4Y8IQP3</accession>
<evidence type="ECO:0000259" key="1">
    <source>
        <dbReference type="PROSITE" id="PS51819"/>
    </source>
</evidence>
<dbReference type="SUPFAM" id="SSF54593">
    <property type="entry name" value="Glyoxalase/Bleomycin resistance protein/Dihydroxybiphenyl dioxygenase"/>
    <property type="match status" value="1"/>
</dbReference>
<protein>
    <recommendedName>
        <fullName evidence="1">VOC domain-containing protein</fullName>
    </recommendedName>
</protein>
<keyword evidence="3" id="KW-1185">Reference proteome</keyword>
<dbReference type="PROSITE" id="PS51819">
    <property type="entry name" value="VOC"/>
    <property type="match status" value="1"/>
</dbReference>
<evidence type="ECO:0000313" key="3">
    <source>
        <dbReference type="Proteomes" id="UP000297975"/>
    </source>
</evidence>
<dbReference type="Proteomes" id="UP000297975">
    <property type="component" value="Unassembled WGS sequence"/>
</dbReference>
<reference evidence="2 3" key="1">
    <citation type="submission" date="2019-03" db="EMBL/GenBank/DDBJ databases">
        <authorList>
            <person name="He R.-H."/>
        </authorList>
    </citation>
    <scope>NUCLEOTIDE SEQUENCE [LARGE SCALE GENOMIC DNA]</scope>
    <source>
        <strain evidence="3">SH 714</strain>
    </source>
</reference>
<proteinExistence type="predicted"/>
<comment type="caution">
    <text evidence="2">The sequence shown here is derived from an EMBL/GenBank/DDBJ whole genome shotgun (WGS) entry which is preliminary data.</text>
</comment>
<name>A0A4Y8IQP3_9BACI</name>
<dbReference type="InterPro" id="IPR004360">
    <property type="entry name" value="Glyas_Fos-R_dOase_dom"/>
</dbReference>
<gene>
    <name evidence="2" type="ORF">E3U55_03540</name>
</gene>
<dbReference type="OrthoDB" id="9795618at2"/>
<sequence>MNFLKNLVLFCKDTDQSKEWYEKAGFNYLRGYEGMYWFEVGGIEIMLHPTNEKGDSGDAQFHVAVDDIMSFINQIKESGLTPIDYHNMNIISEPTTRKWGIDFGVIDPDGYMWVFIQA</sequence>
<dbReference type="Gene3D" id="3.10.180.10">
    <property type="entry name" value="2,3-Dihydroxybiphenyl 1,2-Dioxygenase, domain 1"/>
    <property type="match status" value="1"/>
</dbReference>